<feature type="signal peptide" evidence="1">
    <location>
        <begin position="1"/>
        <end position="28"/>
    </location>
</feature>
<evidence type="ECO:0000313" key="3">
    <source>
        <dbReference type="Proteomes" id="UP000271974"/>
    </source>
</evidence>
<reference evidence="2 3" key="1">
    <citation type="submission" date="2019-01" db="EMBL/GenBank/DDBJ databases">
        <title>A draft genome assembly of the solar-powered sea slug Elysia chlorotica.</title>
        <authorList>
            <person name="Cai H."/>
            <person name="Li Q."/>
            <person name="Fang X."/>
            <person name="Li J."/>
            <person name="Curtis N.E."/>
            <person name="Altenburger A."/>
            <person name="Shibata T."/>
            <person name="Feng M."/>
            <person name="Maeda T."/>
            <person name="Schwartz J.A."/>
            <person name="Shigenobu S."/>
            <person name="Lundholm N."/>
            <person name="Nishiyama T."/>
            <person name="Yang H."/>
            <person name="Hasebe M."/>
            <person name="Li S."/>
            <person name="Pierce S.K."/>
            <person name="Wang J."/>
        </authorList>
    </citation>
    <scope>NUCLEOTIDE SEQUENCE [LARGE SCALE GENOMIC DNA]</scope>
    <source>
        <strain evidence="2">EC2010</strain>
        <tissue evidence="2">Whole organism of an adult</tissue>
    </source>
</reference>
<evidence type="ECO:0000256" key="1">
    <source>
        <dbReference type="SAM" id="SignalP"/>
    </source>
</evidence>
<name>A0A433TK31_ELYCH</name>
<organism evidence="2 3">
    <name type="scientific">Elysia chlorotica</name>
    <name type="common">Eastern emerald elysia</name>
    <name type="synonym">Sea slug</name>
    <dbReference type="NCBI Taxonomy" id="188477"/>
    <lineage>
        <taxon>Eukaryota</taxon>
        <taxon>Metazoa</taxon>
        <taxon>Spiralia</taxon>
        <taxon>Lophotrochozoa</taxon>
        <taxon>Mollusca</taxon>
        <taxon>Gastropoda</taxon>
        <taxon>Heterobranchia</taxon>
        <taxon>Euthyneura</taxon>
        <taxon>Panpulmonata</taxon>
        <taxon>Sacoglossa</taxon>
        <taxon>Placobranchoidea</taxon>
        <taxon>Plakobranchidae</taxon>
        <taxon>Elysia</taxon>
    </lineage>
</organism>
<accession>A0A433TK31</accession>
<gene>
    <name evidence="2" type="ORF">EGW08_010274</name>
</gene>
<keyword evidence="1" id="KW-0732">Signal</keyword>
<dbReference type="Proteomes" id="UP000271974">
    <property type="component" value="Unassembled WGS sequence"/>
</dbReference>
<protein>
    <submittedName>
        <fullName evidence="2">Uncharacterized protein</fullName>
    </submittedName>
</protein>
<sequence>MFLRASTLTQIGVAILVVSLCNMDVVSAVGNTLHRSKRGFRQNSASRVAHGYGKRGSSLLSLNSRINLPLADDQQQMQDRLLPKIGFEELPEFSLGLEEDDG</sequence>
<dbReference type="OrthoDB" id="6125087at2759"/>
<feature type="chain" id="PRO_5019545037" evidence="1">
    <location>
        <begin position="29"/>
        <end position="102"/>
    </location>
</feature>
<dbReference type="AlphaFoldDB" id="A0A433TK31"/>
<evidence type="ECO:0000313" key="2">
    <source>
        <dbReference type="EMBL" id="RUS81959.1"/>
    </source>
</evidence>
<proteinExistence type="predicted"/>
<keyword evidence="3" id="KW-1185">Reference proteome</keyword>
<comment type="caution">
    <text evidence="2">The sequence shown here is derived from an EMBL/GenBank/DDBJ whole genome shotgun (WGS) entry which is preliminary data.</text>
</comment>
<dbReference type="EMBL" id="RQTK01000312">
    <property type="protein sequence ID" value="RUS81959.1"/>
    <property type="molecule type" value="Genomic_DNA"/>
</dbReference>